<dbReference type="SUPFAM" id="SSF69754">
    <property type="entry name" value="Ribosome binding protein Y (YfiA homologue)"/>
    <property type="match status" value="1"/>
</dbReference>
<dbReference type="AlphaFoldDB" id="A0A1F5RMX7"/>
<name>A0A1F5RMX7_9BACT</name>
<dbReference type="EMBL" id="MFFU01000052">
    <property type="protein sequence ID" value="OGF15827.1"/>
    <property type="molecule type" value="Genomic_DNA"/>
</dbReference>
<dbReference type="CDD" id="cd00552">
    <property type="entry name" value="RaiA"/>
    <property type="match status" value="1"/>
</dbReference>
<sequence>MIIQMKAENLKLTDEIKDYAQTKMGALTKYLGGIQVIDARVKLALTSNHHQKGDIYECKAVLTLPKETLIVTKVEPDIFKAIDKVRGHLERSIEKYKETHNT</sequence>
<protein>
    <submittedName>
        <fullName evidence="1">Ribosomal subunit interface protein</fullName>
    </submittedName>
</protein>
<dbReference type="InterPro" id="IPR036567">
    <property type="entry name" value="RHF-like"/>
</dbReference>
<comment type="caution">
    <text evidence="1">The sequence shown here is derived from an EMBL/GenBank/DDBJ whole genome shotgun (WGS) entry which is preliminary data.</text>
</comment>
<dbReference type="Gene3D" id="3.30.160.100">
    <property type="entry name" value="Ribosome hibernation promotion factor-like"/>
    <property type="match status" value="1"/>
</dbReference>
<organism evidence="1 2">
    <name type="scientific">Candidatus Falkowbacteria bacterium RIFCSPHIGHO2_02_FULL_45_15</name>
    <dbReference type="NCBI Taxonomy" id="1797987"/>
    <lineage>
        <taxon>Bacteria</taxon>
        <taxon>Candidatus Falkowiibacteriota</taxon>
    </lineage>
</organism>
<dbReference type="Proteomes" id="UP000177691">
    <property type="component" value="Unassembled WGS sequence"/>
</dbReference>
<proteinExistence type="predicted"/>
<dbReference type="NCBIfam" id="TIGR00741">
    <property type="entry name" value="yfiA"/>
    <property type="match status" value="1"/>
</dbReference>
<accession>A0A1F5RMX7</accession>
<dbReference type="Pfam" id="PF02482">
    <property type="entry name" value="Ribosomal_S30AE"/>
    <property type="match status" value="1"/>
</dbReference>
<gene>
    <name evidence="1" type="ORF">A3D54_01245</name>
</gene>
<evidence type="ECO:0000313" key="2">
    <source>
        <dbReference type="Proteomes" id="UP000177691"/>
    </source>
</evidence>
<evidence type="ECO:0000313" key="1">
    <source>
        <dbReference type="EMBL" id="OGF15827.1"/>
    </source>
</evidence>
<dbReference type="InterPro" id="IPR003489">
    <property type="entry name" value="RHF/RaiA"/>
</dbReference>
<reference evidence="1 2" key="1">
    <citation type="journal article" date="2016" name="Nat. Commun.">
        <title>Thousands of microbial genomes shed light on interconnected biogeochemical processes in an aquifer system.</title>
        <authorList>
            <person name="Anantharaman K."/>
            <person name="Brown C.T."/>
            <person name="Hug L.A."/>
            <person name="Sharon I."/>
            <person name="Castelle C.J."/>
            <person name="Probst A.J."/>
            <person name="Thomas B.C."/>
            <person name="Singh A."/>
            <person name="Wilkins M.J."/>
            <person name="Karaoz U."/>
            <person name="Brodie E.L."/>
            <person name="Williams K.H."/>
            <person name="Hubbard S.S."/>
            <person name="Banfield J.F."/>
        </authorList>
    </citation>
    <scope>NUCLEOTIDE SEQUENCE [LARGE SCALE GENOMIC DNA]</scope>
</reference>